<evidence type="ECO:0000256" key="1">
    <source>
        <dbReference type="SAM" id="SignalP"/>
    </source>
</evidence>
<dbReference type="InterPro" id="IPR011250">
    <property type="entry name" value="OMP/PagP_B-barrel"/>
</dbReference>
<proteinExistence type="predicted"/>
<dbReference type="EMBL" id="CP002352">
    <property type="protein sequence ID" value="ADV43790.1"/>
    <property type="molecule type" value="Genomic_DNA"/>
</dbReference>
<organism evidence="2 3">
    <name type="scientific">Bacteroides helcogenes (strain ATCC 35417 / DSM 20613 / JCM 6297 / CCUG 15421 / P 36-108)</name>
    <dbReference type="NCBI Taxonomy" id="693979"/>
    <lineage>
        <taxon>Bacteria</taxon>
        <taxon>Pseudomonadati</taxon>
        <taxon>Bacteroidota</taxon>
        <taxon>Bacteroidia</taxon>
        <taxon>Bacteroidales</taxon>
        <taxon>Bacteroidaceae</taxon>
        <taxon>Bacteroides</taxon>
    </lineage>
</organism>
<keyword evidence="1" id="KW-0732">Signal</keyword>
<dbReference type="STRING" id="693979.Bache_1809"/>
<dbReference type="HOGENOM" id="CLU_055247_0_0_10"/>
<dbReference type="InterPro" id="IPR021958">
    <property type="entry name" value="DUF3575"/>
</dbReference>
<dbReference type="AlphaFoldDB" id="E6SP20"/>
<evidence type="ECO:0008006" key="4">
    <source>
        <dbReference type="Google" id="ProtNLM"/>
    </source>
</evidence>
<dbReference type="PATRIC" id="fig|693979.3.peg.1914"/>
<keyword evidence="3" id="KW-1185">Reference proteome</keyword>
<dbReference type="RefSeq" id="WP_013547384.1">
    <property type="nucleotide sequence ID" value="NC_014933.1"/>
</dbReference>
<feature type="chain" id="PRO_5003211306" description="DUF3575 domain-containing protein" evidence="1">
    <location>
        <begin position="26"/>
        <end position="343"/>
    </location>
</feature>
<reference evidence="2 3" key="2">
    <citation type="journal article" date="2011" name="Stand. Genomic Sci.">
        <title>Complete genome sequence of Bacteroides helcogenes type strain (P 36-108).</title>
        <authorList>
            <person name="Pati A."/>
            <person name="Gronow S."/>
            <person name="Zeytun A."/>
            <person name="Lapidus A."/>
            <person name="Nolan M."/>
            <person name="Hammon N."/>
            <person name="Deshpande S."/>
            <person name="Cheng J.F."/>
            <person name="Tapia R."/>
            <person name="Han C."/>
            <person name="Goodwin L."/>
            <person name="Pitluck S."/>
            <person name="Liolios K."/>
            <person name="Pagani I."/>
            <person name="Ivanova N."/>
            <person name="Mavromatis K."/>
            <person name="Chen A."/>
            <person name="Palaniappan K."/>
            <person name="Land M."/>
            <person name="Hauser L."/>
            <person name="Chang Y.J."/>
            <person name="Jeffries C.D."/>
            <person name="Detter J.C."/>
            <person name="Brambilla E."/>
            <person name="Rohde M."/>
            <person name="Goker M."/>
            <person name="Woyke T."/>
            <person name="Bristow J."/>
            <person name="Eisen J.A."/>
            <person name="Markowitz V."/>
            <person name="Hugenholtz P."/>
            <person name="Kyrpides N.C."/>
            <person name="Klenk H.P."/>
            <person name="Lucas S."/>
        </authorList>
    </citation>
    <scope>NUCLEOTIDE SEQUENCE [LARGE SCALE GENOMIC DNA]</scope>
    <source>
        <strain evidence="3">ATCC 35417 / DSM 20613 / JCM 6297 / CCUG 15421 / P 36-108</strain>
    </source>
</reference>
<name>E6SP20_BACT6</name>
<dbReference type="eggNOG" id="COG2885">
    <property type="taxonomic scope" value="Bacteria"/>
</dbReference>
<dbReference type="Pfam" id="PF12099">
    <property type="entry name" value="DUF3575"/>
    <property type="match status" value="1"/>
</dbReference>
<dbReference type="SUPFAM" id="SSF56925">
    <property type="entry name" value="OMPA-like"/>
    <property type="match status" value="1"/>
</dbReference>
<dbReference type="OrthoDB" id="1098367at2"/>
<protein>
    <recommendedName>
        <fullName evidence="4">DUF3575 domain-containing protein</fullName>
    </recommendedName>
</protein>
<sequence>MKNIKRIFTAIAALMLLLPSYSQEKADSVYEFRFVSGNNRFFSPYKDNEMELARLMKCIELHKESITQEKIHVDGYCNSLSTTQARLNTAKIRSSRVKSYMITNAGLTEDCFITKNHTDKGDFVTVRLFIPAAVAVEVEEDEPEIKEEKIVEQPVVATPKEETTQAPTNQIEETPIQTVDKTTSQSFLLRANLLRWATLTPDLGIEWRFANKWSVAVDGSWTSWSWDNKNRRYALWEVSPEVRYYFAQNNKFYLGAQYKIGQFNYKLSDTGKQGDLQGGGITVGCKLPLGKSFALDFNVGAGCLHADYETYHVTDGVRVKDGDCTKNVWGVTDLGITLVWNLK</sequence>
<feature type="signal peptide" evidence="1">
    <location>
        <begin position="1"/>
        <end position="25"/>
    </location>
</feature>
<dbReference type="Proteomes" id="UP000008630">
    <property type="component" value="Chromosome"/>
</dbReference>
<gene>
    <name evidence="2" type="ordered locus">Bache_1809</name>
</gene>
<accession>E6SP20</accession>
<dbReference type="KEGG" id="bhl:Bache_1809"/>
<evidence type="ECO:0000313" key="2">
    <source>
        <dbReference type="EMBL" id="ADV43790.1"/>
    </source>
</evidence>
<reference key="1">
    <citation type="submission" date="2010-11" db="EMBL/GenBank/DDBJ databases">
        <title>The complete genome of Bacteroides helcogenes P 36-108.</title>
        <authorList>
            <consortium name="US DOE Joint Genome Institute (JGI-PGF)"/>
            <person name="Lucas S."/>
            <person name="Copeland A."/>
            <person name="Lapidus A."/>
            <person name="Bruce D."/>
            <person name="Goodwin L."/>
            <person name="Pitluck S."/>
            <person name="Kyrpides N."/>
            <person name="Mavromatis K."/>
            <person name="Ivanova N."/>
            <person name="Zeytun A."/>
            <person name="Brettin T."/>
            <person name="Detter J.C."/>
            <person name="Tapia R."/>
            <person name="Han C."/>
            <person name="Land M."/>
            <person name="Hauser L."/>
            <person name="Markowitz V."/>
            <person name="Cheng J.-F."/>
            <person name="Hugenholtz P."/>
            <person name="Woyke T."/>
            <person name="Wu D."/>
            <person name="Gronow S."/>
            <person name="Wellnitz S."/>
            <person name="Brambilla E."/>
            <person name="Klenk H.-P."/>
            <person name="Eisen J.A."/>
        </authorList>
    </citation>
    <scope>NUCLEOTIDE SEQUENCE</scope>
    <source>
        <strain>P 36-108</strain>
    </source>
</reference>
<evidence type="ECO:0000313" key="3">
    <source>
        <dbReference type="Proteomes" id="UP000008630"/>
    </source>
</evidence>